<reference evidence="1" key="1">
    <citation type="journal article" date="2021" name="PeerJ">
        <title>Extensive microbial diversity within the chicken gut microbiome revealed by metagenomics and culture.</title>
        <authorList>
            <person name="Gilroy R."/>
            <person name="Ravi A."/>
            <person name="Getino M."/>
            <person name="Pursley I."/>
            <person name="Horton D.L."/>
            <person name="Alikhan N.F."/>
            <person name="Baker D."/>
            <person name="Gharbi K."/>
            <person name="Hall N."/>
            <person name="Watson M."/>
            <person name="Adriaenssens E.M."/>
            <person name="Foster-Nyarko E."/>
            <person name="Jarju S."/>
            <person name="Secka A."/>
            <person name="Antonio M."/>
            <person name="Oren A."/>
            <person name="Chaudhuri R.R."/>
            <person name="La Ragione R."/>
            <person name="Hildebrand F."/>
            <person name="Pallen M.J."/>
        </authorList>
    </citation>
    <scope>NUCLEOTIDE SEQUENCE</scope>
    <source>
        <strain evidence="1">Gambia2-208</strain>
    </source>
</reference>
<dbReference type="Proteomes" id="UP000886851">
    <property type="component" value="Unassembled WGS sequence"/>
</dbReference>
<dbReference type="AlphaFoldDB" id="A0A9D2CL12"/>
<gene>
    <name evidence="1" type="ORF">H9824_03140</name>
</gene>
<reference evidence="1" key="2">
    <citation type="submission" date="2021-04" db="EMBL/GenBank/DDBJ databases">
        <authorList>
            <person name="Gilroy R."/>
        </authorList>
    </citation>
    <scope>NUCLEOTIDE SEQUENCE</scope>
    <source>
        <strain evidence="1">Gambia2-208</strain>
    </source>
</reference>
<dbReference type="EMBL" id="DXCV01000028">
    <property type="protein sequence ID" value="HIY87686.1"/>
    <property type="molecule type" value="Genomic_DNA"/>
</dbReference>
<evidence type="ECO:0000313" key="2">
    <source>
        <dbReference type="Proteomes" id="UP000886851"/>
    </source>
</evidence>
<name>A0A9D2CL12_9BACE</name>
<evidence type="ECO:0000313" key="1">
    <source>
        <dbReference type="EMBL" id="HIY87686.1"/>
    </source>
</evidence>
<comment type="caution">
    <text evidence="1">The sequence shown here is derived from an EMBL/GenBank/DDBJ whole genome shotgun (WGS) entry which is preliminary data.</text>
</comment>
<sequence length="216" mass="25024">MTNLEIVIHNSYEANALFHKNKQGASLYLGKILELTFTSPDFLKKIPAKVAGEIGVAYLNLLDLVNEQKFFQTLSTLAYYFLSKGIQFDPNNNVLLEKRIVTLNLGAQTFCRTLSKAKGLSLPQHINFADRQRLPLGVKFVLMLEFKDFEVLQEMVLLPHDMQMRKQWLDSSVREGYFDDICPVSHILNFASELHDQTMQYLDNEILQKETFYFYN</sequence>
<organism evidence="1 2">
    <name type="scientific">Candidatus Bacteroides pullicola</name>
    <dbReference type="NCBI Taxonomy" id="2838475"/>
    <lineage>
        <taxon>Bacteria</taxon>
        <taxon>Pseudomonadati</taxon>
        <taxon>Bacteroidota</taxon>
        <taxon>Bacteroidia</taxon>
        <taxon>Bacteroidales</taxon>
        <taxon>Bacteroidaceae</taxon>
        <taxon>Bacteroides</taxon>
    </lineage>
</organism>
<proteinExistence type="predicted"/>
<accession>A0A9D2CL12</accession>
<protein>
    <submittedName>
        <fullName evidence="1">Uncharacterized protein</fullName>
    </submittedName>
</protein>